<sequence length="397" mass="45078">MNKRKEHFKKIRLVSIIVMGMIISIPLTTTHAQLQIPENVHISPIQLSQLTYNLKSNLAQRNLSNKELNLYQQLYSIANDSSQLYDPAIQHPSEQYENIRKKIHQQFDTVKQLAIQTYGSNANQKILLATNAFILMYYDALSRDNPKFFWPNLGVFVANDVRSNYALTFSLSNALDPLKISNDQEIIIAGKNIPTLQSIISHANQLLIEGQANVMADIGGLSILHQHYDSSLLAEKLVNYGTNLQEAFRLQKLADDYAQKNGIANARFKKLATDAAITFGIHEQEKILQPMWDKPLMQEFAKINDFMLTLSIENIGLRGDIFIGVNKFKLILSPYLIIRAPYNATNLASLNDRIAIARNGFTVLNNWKQNILYSSWIPRYQTQIGRGEGLYEPVGIK</sequence>
<dbReference type="AlphaFoldDB" id="A0A2U3MZR9"/>
<evidence type="ECO:0000313" key="3">
    <source>
        <dbReference type="Proteomes" id="UP000245974"/>
    </source>
</evidence>
<evidence type="ECO:0000313" key="2">
    <source>
        <dbReference type="EMBL" id="SPL70918.1"/>
    </source>
</evidence>
<gene>
    <name evidence="2" type="ORF">KPC_2096</name>
</gene>
<keyword evidence="1" id="KW-0472">Membrane</keyword>
<keyword evidence="1" id="KW-0812">Transmembrane</keyword>
<dbReference type="EMBL" id="OOGT01000090">
    <property type="protein sequence ID" value="SPL70918.1"/>
    <property type="molecule type" value="Genomic_DNA"/>
</dbReference>
<name>A0A2U3MZR9_9GAMM</name>
<keyword evidence="1" id="KW-1133">Transmembrane helix</keyword>
<dbReference type="OrthoDB" id="6679992at2"/>
<feature type="transmembrane region" description="Helical" evidence="1">
    <location>
        <begin position="12"/>
        <end position="29"/>
    </location>
</feature>
<proteinExistence type="predicted"/>
<dbReference type="Proteomes" id="UP000245974">
    <property type="component" value="Unassembled WGS sequence"/>
</dbReference>
<organism evidence="2 3">
    <name type="scientific">Acinetobacter stercoris</name>
    <dbReference type="NCBI Taxonomy" id="2126983"/>
    <lineage>
        <taxon>Bacteria</taxon>
        <taxon>Pseudomonadati</taxon>
        <taxon>Pseudomonadota</taxon>
        <taxon>Gammaproteobacteria</taxon>
        <taxon>Moraxellales</taxon>
        <taxon>Moraxellaceae</taxon>
        <taxon>Acinetobacter</taxon>
    </lineage>
</organism>
<evidence type="ECO:0000256" key="1">
    <source>
        <dbReference type="SAM" id="Phobius"/>
    </source>
</evidence>
<keyword evidence="3" id="KW-1185">Reference proteome</keyword>
<accession>A0A2U3MZR9</accession>
<protein>
    <submittedName>
        <fullName evidence="2">Uncharacterized protein</fullName>
    </submittedName>
</protein>
<reference evidence="3" key="1">
    <citation type="submission" date="2018-03" db="EMBL/GenBank/DDBJ databases">
        <authorList>
            <person name="Blom J."/>
        </authorList>
    </citation>
    <scope>NUCLEOTIDE SEQUENCE [LARGE SCALE GENOMIC DNA]</scope>
    <source>
        <strain evidence="3">KPC-SM-21</strain>
    </source>
</reference>
<dbReference type="RefSeq" id="WP_121974366.1">
    <property type="nucleotide sequence ID" value="NZ_OOGT01000090.1"/>
</dbReference>
<dbReference type="InParanoid" id="A0A2U3MZR9"/>